<keyword evidence="2" id="KW-0808">Transferase</keyword>
<proteinExistence type="predicted"/>
<evidence type="ECO:0000313" key="3">
    <source>
        <dbReference type="Proteomes" id="UP001492541"/>
    </source>
</evidence>
<evidence type="ECO:0000259" key="1">
    <source>
        <dbReference type="Pfam" id="PF00535"/>
    </source>
</evidence>
<dbReference type="PANTHER" id="PTHR43179:SF7">
    <property type="entry name" value="RHAMNOSYLTRANSFERASE WBBL"/>
    <property type="match status" value="1"/>
</dbReference>
<dbReference type="EC" id="2.4.-.-" evidence="2"/>
<sequence length="72" mass="7907">MNLSDWASVVIVTYSHRRYMEDCLSSVIANDPLEVIVVDSGSVDGTAEFVEENFPEVKLIKSPRNLGYGGGE</sequence>
<dbReference type="InterPro" id="IPR001173">
    <property type="entry name" value="Glyco_trans_2-like"/>
</dbReference>
<dbReference type="Pfam" id="PF00535">
    <property type="entry name" value="Glycos_transf_2"/>
    <property type="match status" value="1"/>
</dbReference>
<protein>
    <submittedName>
        <fullName evidence="2">Glycosyltransferase</fullName>
        <ecNumber evidence="2">2.4.-.-</ecNumber>
    </submittedName>
</protein>
<dbReference type="GO" id="GO:0016757">
    <property type="term" value="F:glycosyltransferase activity"/>
    <property type="evidence" value="ECO:0007669"/>
    <property type="project" value="UniProtKB-KW"/>
</dbReference>
<reference evidence="2 3" key="1">
    <citation type="submission" date="2021-11" db="EMBL/GenBank/DDBJ databases">
        <title>Whole genome of Geoglobus acetivorans.</title>
        <authorList>
            <person name="Liu D."/>
        </authorList>
    </citation>
    <scope>NUCLEOTIDE SEQUENCE [LARGE SCALE GENOMIC DNA]</scope>
    <source>
        <strain evidence="2 3">SBH6</strain>
    </source>
</reference>
<dbReference type="EMBL" id="CP087714">
    <property type="protein sequence ID" value="XAT63571.1"/>
    <property type="molecule type" value="Genomic_DNA"/>
</dbReference>
<dbReference type="PANTHER" id="PTHR43179">
    <property type="entry name" value="RHAMNOSYLTRANSFERASE WBBL"/>
    <property type="match status" value="1"/>
</dbReference>
<dbReference type="GeneID" id="90450023"/>
<organism evidence="2 3">
    <name type="scientific">Geoglobus acetivorans</name>
    <dbReference type="NCBI Taxonomy" id="565033"/>
    <lineage>
        <taxon>Archaea</taxon>
        <taxon>Methanobacteriati</taxon>
        <taxon>Methanobacteriota</taxon>
        <taxon>Archaeoglobi</taxon>
        <taxon>Archaeoglobales</taxon>
        <taxon>Archaeoglobaceae</taxon>
        <taxon>Geoglobus</taxon>
    </lineage>
</organism>
<keyword evidence="3" id="KW-1185">Reference proteome</keyword>
<evidence type="ECO:0000313" key="2">
    <source>
        <dbReference type="EMBL" id="XAT63571.1"/>
    </source>
</evidence>
<dbReference type="RefSeq" id="WP_203218961.1">
    <property type="nucleotide sequence ID" value="NZ_CP087714.1"/>
</dbReference>
<dbReference type="InterPro" id="IPR029044">
    <property type="entry name" value="Nucleotide-diphossugar_trans"/>
</dbReference>
<dbReference type="Gene3D" id="3.90.550.10">
    <property type="entry name" value="Spore Coat Polysaccharide Biosynthesis Protein SpsA, Chain A"/>
    <property type="match status" value="1"/>
</dbReference>
<accession>A0ABZ3H1X9</accession>
<name>A0ABZ3H1X9_GEOAI</name>
<dbReference type="Proteomes" id="UP001492541">
    <property type="component" value="Chromosome"/>
</dbReference>
<gene>
    <name evidence="2" type="ORF">LPQ35_09975</name>
</gene>
<feature type="domain" description="Glycosyltransferase 2-like" evidence="1">
    <location>
        <begin position="8"/>
        <end position="70"/>
    </location>
</feature>
<dbReference type="SUPFAM" id="SSF53448">
    <property type="entry name" value="Nucleotide-diphospho-sugar transferases"/>
    <property type="match status" value="1"/>
</dbReference>
<keyword evidence="2" id="KW-0328">Glycosyltransferase</keyword>